<comment type="similarity">
    <text evidence="1 3">Belongs to the short-chain dehydrogenases/reductases (SDR) family.</text>
</comment>
<sequence>MAPTVLITGASQGIGKATALLFARKGYDLVLAARHADHLEAVAQELQGLDCAAPLTITCDVTDSSQVDTLVQKALEHYGYIDVLVNNAGIFASGPVEEFSLSDWHQVIDTNLWGYIHTINALLPHFLQRGSGTIVNLSSIGGKVPTPYLVAYCTSKFAVTGLTEALQAELQPKGIHVCGIYPNLIKTGLMERAIFRGKDEQDAQTRREQLNSVVKTPVVEKPEDVANAIWDAVKNNKSEVMVGSANVSQGLYRLFPGLIKWVSRQGLKNKDK</sequence>
<dbReference type="Gene3D" id="3.40.50.720">
    <property type="entry name" value="NAD(P)-binding Rossmann-like Domain"/>
    <property type="match status" value="1"/>
</dbReference>
<reference evidence="4" key="1">
    <citation type="submission" date="2019-07" db="EMBL/GenBank/DDBJ databases">
        <title>Toxilogical consequences of a new and cryptic species of cyanobacteria (Komarekiella delphini-convector) recovered from the epidermis of a bottlenose dolphin and 1500 ft. in the air.</title>
        <authorList>
            <person name="Brown A.O."/>
            <person name="Dvorak P."/>
            <person name="Villanueva C.D."/>
            <person name="Foss A.J."/>
            <person name="Garvey A.D."/>
            <person name="Gibson Q.A."/>
            <person name="Johansen J.R."/>
            <person name="Casamatta D.A."/>
        </authorList>
    </citation>
    <scope>NUCLEOTIDE SEQUENCE</scope>
    <source>
        <strain evidence="4">SJRDD-AB1</strain>
    </source>
</reference>
<evidence type="ECO:0000256" key="3">
    <source>
        <dbReference type="RuleBase" id="RU000363"/>
    </source>
</evidence>
<dbReference type="CDD" id="cd05233">
    <property type="entry name" value="SDR_c"/>
    <property type="match status" value="1"/>
</dbReference>
<dbReference type="EMBL" id="VJXY01000007">
    <property type="protein sequence ID" value="MBD6615916.1"/>
    <property type="molecule type" value="Genomic_DNA"/>
</dbReference>
<gene>
    <name evidence="4" type="ORF">FNW02_08755</name>
</gene>
<dbReference type="InterPro" id="IPR020904">
    <property type="entry name" value="Sc_DH/Rdtase_CS"/>
</dbReference>
<dbReference type="AlphaFoldDB" id="A0AA40VR56"/>
<dbReference type="GO" id="GO:0016491">
    <property type="term" value="F:oxidoreductase activity"/>
    <property type="evidence" value="ECO:0007669"/>
    <property type="project" value="UniProtKB-KW"/>
</dbReference>
<dbReference type="RefSeq" id="WP_191757166.1">
    <property type="nucleotide sequence ID" value="NZ_VJXY01000007.1"/>
</dbReference>
<evidence type="ECO:0000313" key="5">
    <source>
        <dbReference type="Proteomes" id="UP001165986"/>
    </source>
</evidence>
<dbReference type="InterPro" id="IPR002347">
    <property type="entry name" value="SDR_fam"/>
</dbReference>
<accession>A0AA40VR56</accession>
<organism evidence="4 5">
    <name type="scientific">Komarekiella delphini-convector SJRDD-AB1</name>
    <dbReference type="NCBI Taxonomy" id="2593771"/>
    <lineage>
        <taxon>Bacteria</taxon>
        <taxon>Bacillati</taxon>
        <taxon>Cyanobacteriota</taxon>
        <taxon>Cyanophyceae</taxon>
        <taxon>Nostocales</taxon>
        <taxon>Nostocaceae</taxon>
        <taxon>Komarekiella</taxon>
        <taxon>Komarekiella delphini-convector</taxon>
    </lineage>
</organism>
<dbReference type="PROSITE" id="PS00061">
    <property type="entry name" value="ADH_SHORT"/>
    <property type="match status" value="1"/>
</dbReference>
<name>A0AA40VR56_9NOST</name>
<protein>
    <submittedName>
        <fullName evidence="4">SDR family oxidoreductase</fullName>
    </submittedName>
</protein>
<dbReference type="GO" id="GO:0016020">
    <property type="term" value="C:membrane"/>
    <property type="evidence" value="ECO:0007669"/>
    <property type="project" value="TreeGrafter"/>
</dbReference>
<dbReference type="SUPFAM" id="SSF51735">
    <property type="entry name" value="NAD(P)-binding Rossmann-fold domains"/>
    <property type="match status" value="1"/>
</dbReference>
<dbReference type="PIRSF" id="PIRSF000126">
    <property type="entry name" value="11-beta-HSD1"/>
    <property type="match status" value="1"/>
</dbReference>
<dbReference type="InterPro" id="IPR036291">
    <property type="entry name" value="NAD(P)-bd_dom_sf"/>
</dbReference>
<proteinExistence type="inferred from homology"/>
<comment type="caution">
    <text evidence="4">The sequence shown here is derived from an EMBL/GenBank/DDBJ whole genome shotgun (WGS) entry which is preliminary data.</text>
</comment>
<evidence type="ECO:0000313" key="4">
    <source>
        <dbReference type="EMBL" id="MBD6615916.1"/>
    </source>
</evidence>
<dbReference type="Proteomes" id="UP001165986">
    <property type="component" value="Unassembled WGS sequence"/>
</dbReference>
<keyword evidence="5" id="KW-1185">Reference proteome</keyword>
<dbReference type="FunFam" id="3.40.50.720:FF:000084">
    <property type="entry name" value="Short-chain dehydrogenase reductase"/>
    <property type="match status" value="1"/>
</dbReference>
<dbReference type="PRINTS" id="PR00080">
    <property type="entry name" value="SDRFAMILY"/>
</dbReference>
<dbReference type="PANTHER" id="PTHR44196:SF1">
    <property type="entry name" value="DEHYDROGENASE_REDUCTASE SDR FAMILY MEMBER 7B"/>
    <property type="match status" value="1"/>
</dbReference>
<keyword evidence="2" id="KW-0560">Oxidoreductase</keyword>
<evidence type="ECO:0000256" key="2">
    <source>
        <dbReference type="ARBA" id="ARBA00023002"/>
    </source>
</evidence>
<dbReference type="PANTHER" id="PTHR44196">
    <property type="entry name" value="DEHYDROGENASE/REDUCTASE SDR FAMILY MEMBER 7B"/>
    <property type="match status" value="1"/>
</dbReference>
<evidence type="ECO:0000256" key="1">
    <source>
        <dbReference type="ARBA" id="ARBA00006484"/>
    </source>
</evidence>
<dbReference type="Pfam" id="PF00106">
    <property type="entry name" value="adh_short"/>
    <property type="match status" value="1"/>
</dbReference>
<dbReference type="PRINTS" id="PR00081">
    <property type="entry name" value="GDHRDH"/>
</dbReference>